<protein>
    <submittedName>
        <fullName evidence="2">Uncharacterized protein</fullName>
    </submittedName>
</protein>
<reference evidence="2 3" key="1">
    <citation type="submission" date="2019-03" db="EMBL/GenBank/DDBJ databases">
        <authorList>
            <person name="Sebastian G."/>
            <person name="Baumann P."/>
            <person name="Ruckert C."/>
            <person name="Kalinowski J."/>
            <person name="Nebel B."/>
            <person name="Takors R."/>
            <person name="Blombach B."/>
        </authorList>
    </citation>
    <scope>NUCLEOTIDE SEQUENCE [LARGE SCALE GENOMIC DNA]</scope>
    <source>
        <strain evidence="2 3">DSM 1084</strain>
    </source>
</reference>
<gene>
    <name evidence="2" type="ORF">HPF_09730</name>
</gene>
<dbReference type="EMBL" id="CP037867">
    <property type="protein sequence ID" value="QBM27965.1"/>
    <property type="molecule type" value="Genomic_DNA"/>
</dbReference>
<dbReference type="KEGG" id="hpse:HPF_09730"/>
<evidence type="ECO:0000313" key="3">
    <source>
        <dbReference type="Proteomes" id="UP000293912"/>
    </source>
</evidence>
<dbReference type="AlphaFoldDB" id="A0A4P6WZV6"/>
<feature type="compositionally biased region" description="Low complexity" evidence="1">
    <location>
        <begin position="131"/>
        <end position="145"/>
    </location>
</feature>
<name>A0A4P6WZV6_HYDPS</name>
<feature type="region of interest" description="Disordered" evidence="1">
    <location>
        <begin position="130"/>
        <end position="183"/>
    </location>
</feature>
<evidence type="ECO:0000313" key="2">
    <source>
        <dbReference type="EMBL" id="QBM27965.1"/>
    </source>
</evidence>
<evidence type="ECO:0000256" key="1">
    <source>
        <dbReference type="SAM" id="MobiDB-lite"/>
    </source>
</evidence>
<sequence>MDKELGEEELYALARGVVGERCALLEAAFRTDPGGLLAYSDDPLARAMEKEAGKDVPMLTEREHVGMLALASLERLFKVRRQPWLDPYSTTPPEMRAERCARHVRGLLRYLEPNHAEMAWRFADAPEALMAQQDQQKPQQDQPAATEPQHHQDAAPAVAQSMGTRPSLSDDQKAEVVRRYDRGRGESVRSMAIEFGVSRNVIDRALRAAGIKK</sequence>
<proteinExistence type="predicted"/>
<dbReference type="RefSeq" id="WP_133156485.1">
    <property type="nucleotide sequence ID" value="NZ_CP037867.1"/>
</dbReference>
<keyword evidence="3" id="KW-1185">Reference proteome</keyword>
<accession>A0A4P6WZV6</accession>
<organism evidence="2 3">
    <name type="scientific">Hydrogenophaga pseudoflava</name>
    <name type="common">Pseudomonas carboxydoflava</name>
    <dbReference type="NCBI Taxonomy" id="47421"/>
    <lineage>
        <taxon>Bacteria</taxon>
        <taxon>Pseudomonadati</taxon>
        <taxon>Pseudomonadota</taxon>
        <taxon>Betaproteobacteria</taxon>
        <taxon>Burkholderiales</taxon>
        <taxon>Comamonadaceae</taxon>
        <taxon>Hydrogenophaga</taxon>
    </lineage>
</organism>
<feature type="compositionally biased region" description="Basic and acidic residues" evidence="1">
    <location>
        <begin position="168"/>
        <end position="183"/>
    </location>
</feature>
<dbReference type="Proteomes" id="UP000293912">
    <property type="component" value="Chromosome"/>
</dbReference>